<feature type="signal peptide" evidence="1">
    <location>
        <begin position="1"/>
        <end position="28"/>
    </location>
</feature>
<dbReference type="RefSeq" id="WP_189580291.1">
    <property type="nucleotide sequence ID" value="NZ_BMYF01000008.1"/>
</dbReference>
<evidence type="ECO:0000256" key="1">
    <source>
        <dbReference type="SAM" id="SignalP"/>
    </source>
</evidence>
<reference evidence="2" key="1">
    <citation type="journal article" date="2014" name="Int. J. Syst. Evol. Microbiol.">
        <title>Complete genome sequence of Corynebacterium casei LMG S-19264T (=DSM 44701T), isolated from a smear-ripened cheese.</title>
        <authorList>
            <consortium name="US DOE Joint Genome Institute (JGI-PGF)"/>
            <person name="Walter F."/>
            <person name="Albersmeier A."/>
            <person name="Kalinowski J."/>
            <person name="Ruckert C."/>
        </authorList>
    </citation>
    <scope>NUCLEOTIDE SEQUENCE</scope>
    <source>
        <strain evidence="2">KCTC 23224</strain>
    </source>
</reference>
<comment type="caution">
    <text evidence="2">The sequence shown here is derived from an EMBL/GenBank/DDBJ whole genome shotgun (WGS) entry which is preliminary data.</text>
</comment>
<dbReference type="Proteomes" id="UP000642809">
    <property type="component" value="Unassembled WGS sequence"/>
</dbReference>
<name>A0A8J3CXA4_9BACT</name>
<dbReference type="EMBL" id="BMYF01000008">
    <property type="protein sequence ID" value="GHB34971.1"/>
    <property type="molecule type" value="Genomic_DNA"/>
</dbReference>
<keyword evidence="3" id="KW-1185">Reference proteome</keyword>
<evidence type="ECO:0000313" key="2">
    <source>
        <dbReference type="EMBL" id="GHB34971.1"/>
    </source>
</evidence>
<sequence>MNKIVIQKLSLWFSIALLTVSCSGTVQTNEQDKEKLKQDEIDTRVAQIIEKRDFLTDFKSFTEQTQLKVEKNNQSITELRQVIIEERKSSNGEFATKIRQLDFRNKALQKKIAAFDQSHLSEWRNFKSEVNRDFDELESAINNLFTISKSYQ</sequence>
<dbReference type="PROSITE" id="PS51257">
    <property type="entry name" value="PROKAR_LIPOPROTEIN"/>
    <property type="match status" value="1"/>
</dbReference>
<feature type="chain" id="PRO_5035246242" evidence="1">
    <location>
        <begin position="29"/>
        <end position="152"/>
    </location>
</feature>
<accession>A0A8J3CXA4</accession>
<reference evidence="2" key="2">
    <citation type="submission" date="2020-09" db="EMBL/GenBank/DDBJ databases">
        <authorList>
            <person name="Sun Q."/>
            <person name="Kim S."/>
        </authorList>
    </citation>
    <scope>NUCLEOTIDE SEQUENCE</scope>
    <source>
        <strain evidence="2">KCTC 23224</strain>
    </source>
</reference>
<gene>
    <name evidence="2" type="ORF">GCM10008106_15410</name>
</gene>
<dbReference type="AlphaFoldDB" id="A0A8J3CXA4"/>
<organism evidence="2 3">
    <name type="scientific">Mongoliitalea lutea</name>
    <dbReference type="NCBI Taxonomy" id="849756"/>
    <lineage>
        <taxon>Bacteria</taxon>
        <taxon>Pseudomonadati</taxon>
        <taxon>Bacteroidota</taxon>
        <taxon>Cytophagia</taxon>
        <taxon>Cytophagales</taxon>
        <taxon>Cyclobacteriaceae</taxon>
        <taxon>Mongoliitalea</taxon>
    </lineage>
</organism>
<protein>
    <submittedName>
        <fullName evidence="2">Uncharacterized protein</fullName>
    </submittedName>
</protein>
<keyword evidence="1" id="KW-0732">Signal</keyword>
<evidence type="ECO:0000313" key="3">
    <source>
        <dbReference type="Proteomes" id="UP000642809"/>
    </source>
</evidence>
<proteinExistence type="predicted"/>